<dbReference type="EMBL" id="JADGMS010000008">
    <property type="protein sequence ID" value="KAF9677026.1"/>
    <property type="molecule type" value="Genomic_DNA"/>
</dbReference>
<reference evidence="1 2" key="1">
    <citation type="submission" date="2020-10" db="EMBL/GenBank/DDBJ databases">
        <title>Plant Genome Project.</title>
        <authorList>
            <person name="Zhang R.-G."/>
        </authorList>
    </citation>
    <scope>NUCLEOTIDE SEQUENCE [LARGE SCALE GENOMIC DNA]</scope>
    <source>
        <strain evidence="1">FAFU-HL-1</strain>
        <tissue evidence="1">Leaf</tissue>
    </source>
</reference>
<evidence type="ECO:0000313" key="2">
    <source>
        <dbReference type="Proteomes" id="UP000657918"/>
    </source>
</evidence>
<organism evidence="1 2">
    <name type="scientific">Salix dunnii</name>
    <dbReference type="NCBI Taxonomy" id="1413687"/>
    <lineage>
        <taxon>Eukaryota</taxon>
        <taxon>Viridiplantae</taxon>
        <taxon>Streptophyta</taxon>
        <taxon>Embryophyta</taxon>
        <taxon>Tracheophyta</taxon>
        <taxon>Spermatophyta</taxon>
        <taxon>Magnoliopsida</taxon>
        <taxon>eudicotyledons</taxon>
        <taxon>Gunneridae</taxon>
        <taxon>Pentapetalae</taxon>
        <taxon>rosids</taxon>
        <taxon>fabids</taxon>
        <taxon>Malpighiales</taxon>
        <taxon>Salicaceae</taxon>
        <taxon>Saliceae</taxon>
        <taxon>Salix</taxon>
    </lineage>
</organism>
<comment type="caution">
    <text evidence="1">The sequence shown here is derived from an EMBL/GenBank/DDBJ whole genome shotgun (WGS) entry which is preliminary data.</text>
</comment>
<dbReference type="OrthoDB" id="58529at2759"/>
<sequence length="89" mass="9921">MDGRTEVQLGMNTANIETRMEKGRNYAAVRDINRVFDLVNVDLSCVAQMATNLTGVRPHLEAVAVKCRFKIGRECKLAFILADLDICCC</sequence>
<dbReference type="Proteomes" id="UP000657918">
    <property type="component" value="Chromosome 8"/>
</dbReference>
<keyword evidence="2" id="KW-1185">Reference proteome</keyword>
<proteinExistence type="predicted"/>
<name>A0A835JYS8_9ROSI</name>
<dbReference type="AlphaFoldDB" id="A0A835JYS8"/>
<gene>
    <name evidence="1" type="ORF">SADUNF_Sadunf08G0064500</name>
</gene>
<protein>
    <submittedName>
        <fullName evidence="1">Uncharacterized protein</fullName>
    </submittedName>
</protein>
<evidence type="ECO:0000313" key="1">
    <source>
        <dbReference type="EMBL" id="KAF9677026.1"/>
    </source>
</evidence>
<accession>A0A835JYS8</accession>